<keyword evidence="4" id="KW-0547">Nucleotide-binding</keyword>
<evidence type="ECO:0000256" key="4">
    <source>
        <dbReference type="ARBA" id="ARBA00022741"/>
    </source>
</evidence>
<protein>
    <submittedName>
        <fullName evidence="7">ABC transporter</fullName>
    </submittedName>
    <submittedName>
        <fullName evidence="8">Glutathione import ATP-binding protein GsiA</fullName>
        <ecNumber evidence="8">3.6.3.-</ecNumber>
    </submittedName>
</protein>
<accession>A0A0T5P3F7</accession>
<reference evidence="7 9" key="1">
    <citation type="submission" date="2015-04" db="EMBL/GenBank/DDBJ databases">
        <title>The draft genome sequence of Roseovarius indicus B108T.</title>
        <authorList>
            <person name="Li G."/>
            <person name="Lai Q."/>
            <person name="Shao Z."/>
            <person name="Yan P."/>
        </authorList>
    </citation>
    <scope>NUCLEOTIDE SEQUENCE [LARGE SCALE GENOMIC DNA]</scope>
    <source>
        <strain evidence="7 9">B108</strain>
    </source>
</reference>
<feature type="domain" description="ABC transporter" evidence="6">
    <location>
        <begin position="15"/>
        <end position="265"/>
    </location>
</feature>
<dbReference type="STRING" id="540747.SAMN04488031_10680"/>
<evidence type="ECO:0000256" key="5">
    <source>
        <dbReference type="ARBA" id="ARBA00022840"/>
    </source>
</evidence>
<dbReference type="EMBL" id="CP031598">
    <property type="protein sequence ID" value="QEW25192.1"/>
    <property type="molecule type" value="Genomic_DNA"/>
</dbReference>
<dbReference type="Pfam" id="PF08352">
    <property type="entry name" value="oligo_HPY"/>
    <property type="match status" value="1"/>
</dbReference>
<dbReference type="SUPFAM" id="SSF52540">
    <property type="entry name" value="P-loop containing nucleoside triphosphate hydrolases"/>
    <property type="match status" value="2"/>
</dbReference>
<evidence type="ECO:0000256" key="3">
    <source>
        <dbReference type="ARBA" id="ARBA00022448"/>
    </source>
</evidence>
<dbReference type="PANTHER" id="PTHR43776">
    <property type="entry name" value="TRANSPORT ATP-BINDING PROTEIN"/>
    <property type="match status" value="1"/>
</dbReference>
<evidence type="ECO:0000313" key="9">
    <source>
        <dbReference type="Proteomes" id="UP000051401"/>
    </source>
</evidence>
<keyword evidence="3" id="KW-0813">Transport</keyword>
<dbReference type="Proteomes" id="UP000325785">
    <property type="component" value="Chromosome"/>
</dbReference>
<dbReference type="Gene3D" id="3.40.50.300">
    <property type="entry name" value="P-loop containing nucleotide triphosphate hydrolases"/>
    <property type="match status" value="2"/>
</dbReference>
<dbReference type="Proteomes" id="UP000051401">
    <property type="component" value="Unassembled WGS sequence"/>
</dbReference>
<proteinExistence type="inferred from homology"/>
<dbReference type="InterPro" id="IPR027417">
    <property type="entry name" value="P-loop_NTPase"/>
</dbReference>
<evidence type="ECO:0000313" key="10">
    <source>
        <dbReference type="Proteomes" id="UP000325785"/>
    </source>
</evidence>
<organism evidence="7 9">
    <name type="scientific">Roseovarius indicus</name>
    <dbReference type="NCBI Taxonomy" id="540747"/>
    <lineage>
        <taxon>Bacteria</taxon>
        <taxon>Pseudomonadati</taxon>
        <taxon>Pseudomonadota</taxon>
        <taxon>Alphaproteobacteria</taxon>
        <taxon>Rhodobacterales</taxon>
        <taxon>Roseobacteraceae</taxon>
        <taxon>Roseovarius</taxon>
    </lineage>
</organism>
<gene>
    <name evidence="8" type="primary">gsiA_4</name>
    <name evidence="8" type="ORF">RIdsm_00977</name>
    <name evidence="7" type="ORF">XM52_22190</name>
</gene>
<dbReference type="SMART" id="SM00382">
    <property type="entry name" value="AAA"/>
    <property type="match status" value="2"/>
</dbReference>
<dbReference type="GO" id="GO:0005524">
    <property type="term" value="F:ATP binding"/>
    <property type="evidence" value="ECO:0007669"/>
    <property type="project" value="UniProtKB-KW"/>
</dbReference>
<dbReference type="GO" id="GO:0015833">
    <property type="term" value="P:peptide transport"/>
    <property type="evidence" value="ECO:0007669"/>
    <property type="project" value="InterPro"/>
</dbReference>
<evidence type="ECO:0000259" key="6">
    <source>
        <dbReference type="PROSITE" id="PS50893"/>
    </source>
</evidence>
<dbReference type="InterPro" id="IPR017871">
    <property type="entry name" value="ABC_transporter-like_CS"/>
</dbReference>
<comment type="subcellular location">
    <subcellularLocation>
        <location evidence="1">Cell inner membrane</location>
        <topology evidence="1">Peripheral membrane protein</topology>
    </subcellularLocation>
</comment>
<dbReference type="OrthoDB" id="9802264at2"/>
<evidence type="ECO:0000313" key="8">
    <source>
        <dbReference type="EMBL" id="QEW25192.1"/>
    </source>
</evidence>
<dbReference type="EMBL" id="LAXI01000019">
    <property type="protein sequence ID" value="KRS15769.1"/>
    <property type="molecule type" value="Genomic_DNA"/>
</dbReference>
<keyword evidence="9" id="KW-1185">Reference proteome</keyword>
<dbReference type="EC" id="3.6.3.-" evidence="8"/>
<dbReference type="PROSITE" id="PS00211">
    <property type="entry name" value="ABC_TRANSPORTER_1"/>
    <property type="match status" value="1"/>
</dbReference>
<dbReference type="InterPro" id="IPR003593">
    <property type="entry name" value="AAA+_ATPase"/>
</dbReference>
<sequence length="538" mass="59256">MDNHAADQNDVAPLVDMQGVVIEGFSNDRWTTIVDRVDLKVYPGEVLGLIGESGAGKSSLGLAAMGYARAGCRISGGSILFDGHDLRTASSAMLNRLRGNRMTYVAQSAAAAFNPAHRLIRQTIETSLVKRGWNGAEARRHAIKLFSTLRLPGAETIGSRFPHQVSGGQLQRVMTAMAMVPEPGLIVFDEPTTALDVTTQVDVLLSIKDAMRTLGSSAIYISHDLAVVSQMADRIKVLRHGKEVEEAETREMINAPKEEYTRSLWAVRNIERNAKICAEPRLTIENLTAYYGKFKALDNVSLTVPVGRTVSILGESGSGKSTLARCISGVVKDVEGQVKLAGKQLPLHLKNRNKDQLRRVQMIFQMADTALNPQQTVGQIILRPLRWFTGLSREKARHRVEELLSMVELDPSLASRYPEELSGGQKQRVCIARALAPEPEVVICDEVTSALDQLVQEDIIRLLNRVQEEMGTSYIFITHDVLAAKAISDEVIVMSKGKIVDQGPRDFVFSPPFEPYTEKLVKSVPEIATGWLEQFCNS</sequence>
<evidence type="ECO:0000256" key="2">
    <source>
        <dbReference type="ARBA" id="ARBA00005417"/>
    </source>
</evidence>
<dbReference type="Pfam" id="PF00005">
    <property type="entry name" value="ABC_tran"/>
    <property type="match status" value="2"/>
</dbReference>
<keyword evidence="8" id="KW-0378">Hydrolase</keyword>
<dbReference type="PROSITE" id="PS50893">
    <property type="entry name" value="ABC_TRANSPORTER_2"/>
    <property type="match status" value="2"/>
</dbReference>
<name>A0A0T5P3F7_9RHOB</name>
<dbReference type="PANTHER" id="PTHR43776:SF7">
    <property type="entry name" value="D,D-DIPEPTIDE TRANSPORT ATP-BINDING PROTEIN DDPF-RELATED"/>
    <property type="match status" value="1"/>
</dbReference>
<reference evidence="8 10" key="2">
    <citation type="submission" date="2018-08" db="EMBL/GenBank/DDBJ databases">
        <title>Genetic Globetrotter - A new plasmid hitch-hiking vast phylogenetic and geographic distances.</title>
        <authorList>
            <person name="Vollmers J."/>
            <person name="Petersen J."/>
        </authorList>
    </citation>
    <scope>NUCLEOTIDE SEQUENCE [LARGE SCALE GENOMIC DNA]</scope>
    <source>
        <strain evidence="8 10">DSM 26383</strain>
    </source>
</reference>
<dbReference type="AlphaFoldDB" id="A0A0T5P3F7"/>
<dbReference type="GO" id="GO:0005886">
    <property type="term" value="C:plasma membrane"/>
    <property type="evidence" value="ECO:0007669"/>
    <property type="project" value="UniProtKB-SubCell"/>
</dbReference>
<dbReference type="GO" id="GO:0055085">
    <property type="term" value="P:transmembrane transport"/>
    <property type="evidence" value="ECO:0007669"/>
    <property type="project" value="UniProtKB-ARBA"/>
</dbReference>
<dbReference type="InterPro" id="IPR003439">
    <property type="entry name" value="ABC_transporter-like_ATP-bd"/>
</dbReference>
<dbReference type="InterPro" id="IPR013563">
    <property type="entry name" value="Oligopep_ABC_C"/>
</dbReference>
<comment type="similarity">
    <text evidence="2">Belongs to the ABC transporter superfamily.</text>
</comment>
<feature type="domain" description="ABC transporter" evidence="6">
    <location>
        <begin position="282"/>
        <end position="521"/>
    </location>
</feature>
<evidence type="ECO:0000256" key="1">
    <source>
        <dbReference type="ARBA" id="ARBA00004417"/>
    </source>
</evidence>
<keyword evidence="5 8" id="KW-0067">ATP-binding</keyword>
<dbReference type="InterPro" id="IPR050319">
    <property type="entry name" value="ABC_transp_ATP-bind"/>
</dbReference>
<dbReference type="RefSeq" id="WP_057819684.1">
    <property type="nucleotide sequence ID" value="NZ_CP031598.1"/>
</dbReference>
<dbReference type="PATRIC" id="fig|540747.5.peg.2218"/>
<dbReference type="GO" id="GO:0016887">
    <property type="term" value="F:ATP hydrolysis activity"/>
    <property type="evidence" value="ECO:0007669"/>
    <property type="project" value="InterPro"/>
</dbReference>
<dbReference type="KEGG" id="rid:RIdsm_00977"/>
<dbReference type="CDD" id="cd03257">
    <property type="entry name" value="ABC_NikE_OppD_transporters"/>
    <property type="match status" value="2"/>
</dbReference>
<evidence type="ECO:0000313" key="7">
    <source>
        <dbReference type="EMBL" id="KRS15769.1"/>
    </source>
</evidence>